<proteinExistence type="predicted"/>
<reference evidence="1 2" key="1">
    <citation type="submission" date="2024-04" db="EMBL/GenBank/DDBJ databases">
        <authorList>
            <person name="Rising A."/>
            <person name="Reimegard J."/>
            <person name="Sonavane S."/>
            <person name="Akerstrom W."/>
            <person name="Nylinder S."/>
            <person name="Hedman E."/>
            <person name="Kallberg Y."/>
        </authorList>
    </citation>
    <scope>NUCLEOTIDE SEQUENCE [LARGE SCALE GENOMIC DNA]</scope>
</reference>
<gene>
    <name evidence="1" type="ORF">LARSCL_LOCUS14741</name>
</gene>
<comment type="caution">
    <text evidence="1">The sequence shown here is derived from an EMBL/GenBank/DDBJ whole genome shotgun (WGS) entry which is preliminary data.</text>
</comment>
<sequence>MRCFPENFCRYSPIMTPQTPNHTLLKSLYIWHFFACYLVNTNWRKKKTDGHSNDRGFGWLSQ</sequence>
<dbReference type="EMBL" id="CAXIEN010000215">
    <property type="protein sequence ID" value="CAL1287283.1"/>
    <property type="molecule type" value="Genomic_DNA"/>
</dbReference>
<evidence type="ECO:0000313" key="2">
    <source>
        <dbReference type="Proteomes" id="UP001497382"/>
    </source>
</evidence>
<name>A0AAV2AWU0_9ARAC</name>
<dbReference type="Proteomes" id="UP001497382">
    <property type="component" value="Unassembled WGS sequence"/>
</dbReference>
<accession>A0AAV2AWU0</accession>
<protein>
    <submittedName>
        <fullName evidence="1">Uncharacterized protein</fullName>
    </submittedName>
</protein>
<organism evidence="1 2">
    <name type="scientific">Larinioides sclopetarius</name>
    <dbReference type="NCBI Taxonomy" id="280406"/>
    <lineage>
        <taxon>Eukaryota</taxon>
        <taxon>Metazoa</taxon>
        <taxon>Ecdysozoa</taxon>
        <taxon>Arthropoda</taxon>
        <taxon>Chelicerata</taxon>
        <taxon>Arachnida</taxon>
        <taxon>Araneae</taxon>
        <taxon>Araneomorphae</taxon>
        <taxon>Entelegynae</taxon>
        <taxon>Araneoidea</taxon>
        <taxon>Araneidae</taxon>
        <taxon>Larinioides</taxon>
    </lineage>
</organism>
<dbReference type="AlphaFoldDB" id="A0AAV2AWU0"/>
<keyword evidence="2" id="KW-1185">Reference proteome</keyword>
<evidence type="ECO:0000313" key="1">
    <source>
        <dbReference type="EMBL" id="CAL1287283.1"/>
    </source>
</evidence>